<accession>A0A210PMR3</accession>
<comment type="caution">
    <text evidence="2">The sequence shown here is derived from an EMBL/GenBank/DDBJ whole genome shotgun (WGS) entry which is preliminary data.</text>
</comment>
<sequence>MEAAGYFEPLKLFISLEELLRVECIQTFDELLEFCRCEEKVDIVILMQQLLFNVHLDQYSSTGVEIVDFWRALELLRLQHAFVPNGVLIYNKLYFQNPSDQAQDWISQEMVKPHVRMMKEKLKFTDVQIINGLRILRERDEEITFICLLNTLVPTENAVLNVYVGMGKYAFSADIRLVLRNCYDIYHGEPTQEQFELEWNRIKGTGIEHLMEQVEIEKTRADRTETEALNREAVLQEEMRRAETEALNREAEKRRAEEEKRRAEEEKQEALNRETKLQKEKRRAEEEKRRAEEEKRRAEEEKQEALNRETKLQKEKKRVEKEKLQAMRDFNDAIEVRNEAIDEIIQVLNREEVLKKEKEAEWEKAEAERVKAEAERFRAEMLEKELAKMTALFEKEKKQLLLQMQQMAGLVRA</sequence>
<evidence type="ECO:0000256" key="1">
    <source>
        <dbReference type="SAM" id="MobiDB-lite"/>
    </source>
</evidence>
<protein>
    <submittedName>
        <fullName evidence="2">Microtubule-associated protein 1A</fullName>
    </submittedName>
</protein>
<reference evidence="2 3" key="1">
    <citation type="journal article" date="2017" name="Nat. Ecol. Evol.">
        <title>Scallop genome provides insights into evolution of bilaterian karyotype and development.</title>
        <authorList>
            <person name="Wang S."/>
            <person name="Zhang J."/>
            <person name="Jiao W."/>
            <person name="Li J."/>
            <person name="Xun X."/>
            <person name="Sun Y."/>
            <person name="Guo X."/>
            <person name="Huan P."/>
            <person name="Dong B."/>
            <person name="Zhang L."/>
            <person name="Hu X."/>
            <person name="Sun X."/>
            <person name="Wang J."/>
            <person name="Zhao C."/>
            <person name="Wang Y."/>
            <person name="Wang D."/>
            <person name="Huang X."/>
            <person name="Wang R."/>
            <person name="Lv J."/>
            <person name="Li Y."/>
            <person name="Zhang Z."/>
            <person name="Liu B."/>
            <person name="Lu W."/>
            <person name="Hui Y."/>
            <person name="Liang J."/>
            <person name="Zhou Z."/>
            <person name="Hou R."/>
            <person name="Li X."/>
            <person name="Liu Y."/>
            <person name="Li H."/>
            <person name="Ning X."/>
            <person name="Lin Y."/>
            <person name="Zhao L."/>
            <person name="Xing Q."/>
            <person name="Dou J."/>
            <person name="Li Y."/>
            <person name="Mao J."/>
            <person name="Guo H."/>
            <person name="Dou H."/>
            <person name="Li T."/>
            <person name="Mu C."/>
            <person name="Jiang W."/>
            <person name="Fu Q."/>
            <person name="Fu X."/>
            <person name="Miao Y."/>
            <person name="Liu J."/>
            <person name="Yu Q."/>
            <person name="Li R."/>
            <person name="Liao H."/>
            <person name="Li X."/>
            <person name="Kong Y."/>
            <person name="Jiang Z."/>
            <person name="Chourrout D."/>
            <person name="Li R."/>
            <person name="Bao Z."/>
        </authorList>
    </citation>
    <scope>NUCLEOTIDE SEQUENCE [LARGE SCALE GENOMIC DNA]</scope>
    <source>
        <strain evidence="2 3">PY_sf001</strain>
    </source>
</reference>
<dbReference type="OrthoDB" id="10524900at2759"/>
<gene>
    <name evidence="2" type="ORF">KP79_PYT09995</name>
</gene>
<name>A0A210PMR3_MIZYE</name>
<dbReference type="AlphaFoldDB" id="A0A210PMR3"/>
<dbReference type="EMBL" id="NEDP02005582">
    <property type="protein sequence ID" value="OWF37754.1"/>
    <property type="molecule type" value="Genomic_DNA"/>
</dbReference>
<feature type="region of interest" description="Disordered" evidence="1">
    <location>
        <begin position="218"/>
        <end position="318"/>
    </location>
</feature>
<dbReference type="Proteomes" id="UP000242188">
    <property type="component" value="Unassembled WGS sequence"/>
</dbReference>
<proteinExistence type="predicted"/>
<evidence type="ECO:0000313" key="3">
    <source>
        <dbReference type="Proteomes" id="UP000242188"/>
    </source>
</evidence>
<evidence type="ECO:0000313" key="2">
    <source>
        <dbReference type="EMBL" id="OWF37754.1"/>
    </source>
</evidence>
<feature type="compositionally biased region" description="Basic and acidic residues" evidence="1">
    <location>
        <begin position="237"/>
        <end position="318"/>
    </location>
</feature>
<feature type="compositionally biased region" description="Basic and acidic residues" evidence="1">
    <location>
        <begin position="218"/>
        <end position="230"/>
    </location>
</feature>
<keyword evidence="3" id="KW-1185">Reference proteome</keyword>
<organism evidence="2 3">
    <name type="scientific">Mizuhopecten yessoensis</name>
    <name type="common">Japanese scallop</name>
    <name type="synonym">Patinopecten yessoensis</name>
    <dbReference type="NCBI Taxonomy" id="6573"/>
    <lineage>
        <taxon>Eukaryota</taxon>
        <taxon>Metazoa</taxon>
        <taxon>Spiralia</taxon>
        <taxon>Lophotrochozoa</taxon>
        <taxon>Mollusca</taxon>
        <taxon>Bivalvia</taxon>
        <taxon>Autobranchia</taxon>
        <taxon>Pteriomorphia</taxon>
        <taxon>Pectinida</taxon>
        <taxon>Pectinoidea</taxon>
        <taxon>Pectinidae</taxon>
        <taxon>Mizuhopecten</taxon>
    </lineage>
</organism>